<reference evidence="1" key="1">
    <citation type="journal article" date="2022" name="Int. J. Mol. Sci.">
        <title>Draft Genome of Tanacetum Coccineum: Genomic Comparison of Closely Related Tanacetum-Family Plants.</title>
        <authorList>
            <person name="Yamashiro T."/>
            <person name="Shiraishi A."/>
            <person name="Nakayama K."/>
            <person name="Satake H."/>
        </authorList>
    </citation>
    <scope>NUCLEOTIDE SEQUENCE</scope>
</reference>
<keyword evidence="2" id="KW-1185">Reference proteome</keyword>
<dbReference type="Proteomes" id="UP001151760">
    <property type="component" value="Unassembled WGS sequence"/>
</dbReference>
<dbReference type="EMBL" id="BQNB010021607">
    <property type="protein sequence ID" value="GJU08171.1"/>
    <property type="molecule type" value="Genomic_DNA"/>
</dbReference>
<evidence type="ECO:0000313" key="2">
    <source>
        <dbReference type="Proteomes" id="UP001151760"/>
    </source>
</evidence>
<dbReference type="PANTHER" id="PTHR46238">
    <property type="entry name" value="REVERSE TRANSCRIPTASE DOMAIN-CONTAINING PROTEIN"/>
    <property type="match status" value="1"/>
</dbReference>
<name>A0ABQ5J6K0_9ASTR</name>
<comment type="caution">
    <text evidence="1">The sequence shown here is derived from an EMBL/GenBank/DDBJ whole genome shotgun (WGS) entry which is preliminary data.</text>
</comment>
<accession>A0ABQ5J6K0</accession>
<protein>
    <submittedName>
        <fullName evidence="1">Uncharacterized protein</fullName>
    </submittedName>
</protein>
<proteinExistence type="predicted"/>
<reference evidence="1" key="2">
    <citation type="submission" date="2022-01" db="EMBL/GenBank/DDBJ databases">
        <authorList>
            <person name="Yamashiro T."/>
            <person name="Shiraishi A."/>
            <person name="Satake H."/>
            <person name="Nakayama K."/>
        </authorList>
    </citation>
    <scope>NUCLEOTIDE SEQUENCE</scope>
</reference>
<evidence type="ECO:0000313" key="1">
    <source>
        <dbReference type="EMBL" id="GJU08171.1"/>
    </source>
</evidence>
<feature type="non-terminal residue" evidence="1">
    <location>
        <position position="1"/>
    </location>
</feature>
<gene>
    <name evidence="1" type="ORF">Tco_1124601</name>
</gene>
<sequence length="118" mass="14013">YVVPTGRVVVPTGRYIVPAGKAVKIYLEWDPTRAQLEVESIINKMREVRLRWFRHVRRRPQSAPVKRVESLVVDGLKRRCRPKLRWEDRVKHDMKGLLLSEDKTSDRNEWRARIRLSG</sequence>
<organism evidence="1 2">
    <name type="scientific">Tanacetum coccineum</name>
    <dbReference type="NCBI Taxonomy" id="301880"/>
    <lineage>
        <taxon>Eukaryota</taxon>
        <taxon>Viridiplantae</taxon>
        <taxon>Streptophyta</taxon>
        <taxon>Embryophyta</taxon>
        <taxon>Tracheophyta</taxon>
        <taxon>Spermatophyta</taxon>
        <taxon>Magnoliopsida</taxon>
        <taxon>eudicotyledons</taxon>
        <taxon>Gunneridae</taxon>
        <taxon>Pentapetalae</taxon>
        <taxon>asterids</taxon>
        <taxon>campanulids</taxon>
        <taxon>Asterales</taxon>
        <taxon>Asteraceae</taxon>
        <taxon>Asteroideae</taxon>
        <taxon>Anthemideae</taxon>
        <taxon>Anthemidinae</taxon>
        <taxon>Tanacetum</taxon>
    </lineage>
</organism>
<dbReference type="PANTHER" id="PTHR46238:SF11">
    <property type="entry name" value="AGAMOUS-LIKE MADS-BOX PROTEIN AGL16"/>
    <property type="match status" value="1"/>
</dbReference>